<reference evidence="2 3" key="1">
    <citation type="submission" date="2024-04" db="EMBL/GenBank/DDBJ databases">
        <title>Phyllosticta paracitricarpa is synonymous to the EU quarantine fungus P. citricarpa based on phylogenomic analyses.</title>
        <authorList>
            <consortium name="Lawrence Berkeley National Laboratory"/>
            <person name="Van ingen-buijs V.A."/>
            <person name="Van westerhoven A.C."/>
            <person name="Haridas S."/>
            <person name="Skiadas P."/>
            <person name="Martin F."/>
            <person name="Groenewald J.Z."/>
            <person name="Crous P.W."/>
            <person name="Seidl M.F."/>
        </authorList>
    </citation>
    <scope>NUCLEOTIDE SEQUENCE [LARGE SCALE GENOMIC DNA]</scope>
    <source>
        <strain evidence="2 3">CPC 17464</strain>
    </source>
</reference>
<feature type="region of interest" description="Disordered" evidence="1">
    <location>
        <begin position="1"/>
        <end position="46"/>
    </location>
</feature>
<comment type="caution">
    <text evidence="2">The sequence shown here is derived from an EMBL/GenBank/DDBJ whole genome shotgun (WGS) entry which is preliminary data.</text>
</comment>
<evidence type="ECO:0000313" key="3">
    <source>
        <dbReference type="Proteomes" id="UP001360953"/>
    </source>
</evidence>
<evidence type="ECO:0000256" key="1">
    <source>
        <dbReference type="SAM" id="MobiDB-lite"/>
    </source>
</evidence>
<dbReference type="InterPro" id="IPR009057">
    <property type="entry name" value="Homeodomain-like_sf"/>
</dbReference>
<feature type="compositionally biased region" description="Acidic residues" evidence="1">
    <location>
        <begin position="572"/>
        <end position="581"/>
    </location>
</feature>
<evidence type="ECO:0000313" key="2">
    <source>
        <dbReference type="EMBL" id="KAK7539473.1"/>
    </source>
</evidence>
<feature type="compositionally biased region" description="Basic and acidic residues" evidence="1">
    <location>
        <begin position="396"/>
        <end position="405"/>
    </location>
</feature>
<dbReference type="PANTHER" id="PTHR28079:SF1">
    <property type="entry name" value="RNA POLYMERASE I-SPECIFIC TRANSCRIPTION INITIATION FACTOR RRN5"/>
    <property type="match status" value="1"/>
</dbReference>
<dbReference type="GeneID" id="92027978"/>
<dbReference type="Gene3D" id="1.10.10.60">
    <property type="entry name" value="Homeodomain-like"/>
    <property type="match status" value="1"/>
</dbReference>
<proteinExistence type="predicted"/>
<feature type="compositionally biased region" description="Acidic residues" evidence="1">
    <location>
        <begin position="629"/>
        <end position="640"/>
    </location>
</feature>
<feature type="compositionally biased region" description="Acidic residues" evidence="1">
    <location>
        <begin position="417"/>
        <end position="429"/>
    </location>
</feature>
<feature type="region of interest" description="Disordered" evidence="1">
    <location>
        <begin position="545"/>
        <end position="640"/>
    </location>
</feature>
<sequence>MSDTAIETDNSDDGAFDPHEERATPDSDADKLSVARKRKRRVDAGTNSRAKRYRKLYHHGYRELYNSDIAEVVDFVALGQPGRLKPSQIGASHWTITEKQRLFTAIERFGRDRMQDLTSAVETKSETQIREYLLLLDQGMVEVFLNQGIDYQPPRPHEIPAAYELSDECCSKLDETATALSWYQHSFEAKQEQERHGKLWLLTSTLADQIDEAFKKAVKKQKGKKDTRWNRYKAYEDEDDSDQEVDEELGDDEKVLLESVPAASLLDLSNWLRLSDHVFMNAGGDRAEENWRSIAEEDDELGIFHTAFSDFHRLAVSVTKRLVLAALNQAESRLRATERNYKHAPEPSVSSSDVYTALDMLNMPRTAKETWIKIPERCGVQVWQSTRNSKGRHHFKGYDEVERMLGGKPPPRRPERDADDAVEEEELSEDGIASQDQHTGDESDDSDDDGAAIEQDQYETRMEAYAGEYDMYQSQVEETRIMKAIGLPAPVKQAVLTDPPKRRKFATGLEDLVDWREHVDHKAAWERYGRPISDTDFARVQHALVDGEAEPEENPEPAQLELKSDAPGIDDTYSENEELAQEEERAPEEPTEEVVVRPGRVFKPRQARTEATLIMGELPPYPEGNGDVLSEDGEYDEQNQ</sequence>
<feature type="compositionally biased region" description="Basic and acidic residues" evidence="1">
    <location>
        <begin position="16"/>
        <end position="33"/>
    </location>
</feature>
<dbReference type="InterPro" id="IPR039601">
    <property type="entry name" value="Rrn5"/>
</dbReference>
<dbReference type="SUPFAM" id="SSF46689">
    <property type="entry name" value="Homeodomain-like"/>
    <property type="match status" value="1"/>
</dbReference>
<dbReference type="RefSeq" id="XP_066656744.1">
    <property type="nucleotide sequence ID" value="XM_066795072.1"/>
</dbReference>
<dbReference type="Proteomes" id="UP001360953">
    <property type="component" value="Unassembled WGS sequence"/>
</dbReference>
<keyword evidence="3" id="KW-1185">Reference proteome</keyword>
<protein>
    <submittedName>
        <fullName evidence="2">Uncharacterized protein</fullName>
    </submittedName>
</protein>
<gene>
    <name evidence="2" type="ORF">J3D65DRAFT_281010</name>
</gene>
<feature type="region of interest" description="Disordered" evidence="1">
    <location>
        <begin position="385"/>
        <end position="450"/>
    </location>
</feature>
<name>A0ABR1LWB9_9PEZI</name>
<dbReference type="EMBL" id="JBBPEH010000004">
    <property type="protein sequence ID" value="KAK7539473.1"/>
    <property type="molecule type" value="Genomic_DNA"/>
</dbReference>
<dbReference type="PANTHER" id="PTHR28079">
    <property type="entry name" value="RNA POLYMERASE I-SPECIFIC TRANSCRIPTION INITIATION FACTOR RRN5"/>
    <property type="match status" value="1"/>
</dbReference>
<organism evidence="2 3">
    <name type="scientific">Phyllosticta citribraziliensis</name>
    <dbReference type="NCBI Taxonomy" id="989973"/>
    <lineage>
        <taxon>Eukaryota</taxon>
        <taxon>Fungi</taxon>
        <taxon>Dikarya</taxon>
        <taxon>Ascomycota</taxon>
        <taxon>Pezizomycotina</taxon>
        <taxon>Dothideomycetes</taxon>
        <taxon>Dothideomycetes incertae sedis</taxon>
        <taxon>Botryosphaeriales</taxon>
        <taxon>Phyllostictaceae</taxon>
        <taxon>Phyllosticta</taxon>
    </lineage>
</organism>
<accession>A0ABR1LWB9</accession>